<dbReference type="InterPro" id="IPR011051">
    <property type="entry name" value="RmlC_Cupin_sf"/>
</dbReference>
<dbReference type="PANTHER" id="PTHR46390">
    <property type="entry name" value="MANNOSE-1-PHOSPHATE GUANYLYLTRANSFERASE"/>
    <property type="match status" value="1"/>
</dbReference>
<dbReference type="InterPro" id="IPR054566">
    <property type="entry name" value="ManC/GMP-like_b-helix"/>
</dbReference>
<dbReference type="SUPFAM" id="SSF53448">
    <property type="entry name" value="Nucleotide-diphospho-sugar transferases"/>
    <property type="match status" value="1"/>
</dbReference>
<name>A0ABT4IGH2_9EURY</name>
<dbReference type="PANTHER" id="PTHR46390:SF1">
    <property type="entry name" value="MANNOSE-1-PHOSPHATE GUANYLYLTRANSFERASE"/>
    <property type="match status" value="1"/>
</dbReference>
<keyword evidence="4 12" id="KW-0548">Nucleotidyltransferase</keyword>
<dbReference type="Pfam" id="PF22640">
    <property type="entry name" value="ManC_GMP_beta-helix"/>
    <property type="match status" value="1"/>
</dbReference>
<evidence type="ECO:0000256" key="1">
    <source>
        <dbReference type="ARBA" id="ARBA00006115"/>
    </source>
</evidence>
<dbReference type="Gene3D" id="3.90.550.10">
    <property type="entry name" value="Spore Coat Polysaccharide Biosynthesis Protein SpsA, Chain A"/>
    <property type="match status" value="1"/>
</dbReference>
<gene>
    <name evidence="12" type="ORF">O0S10_06275</name>
</gene>
<reference evidence="12" key="1">
    <citation type="submission" date="2022-12" db="EMBL/GenBank/DDBJ databases">
        <title>Isolation and characterisation of novel Methanocorpusculum spp. from native Australian herbivores indicates the genus is ancestrally host-associated.</title>
        <authorList>
            <person name="Volmer J.G."/>
            <person name="Soo R.M."/>
            <person name="Evans P.N."/>
            <person name="Hoedt E.C."/>
            <person name="Astorga Alsina A.L."/>
            <person name="Woodcroft B.J."/>
            <person name="Tyson G.W."/>
            <person name="Hugenholtz P."/>
            <person name="Morrison M."/>
        </authorList>
    </citation>
    <scope>NUCLEOTIDE SEQUENCE</scope>
    <source>
        <strain evidence="12">MG</strain>
    </source>
</reference>
<dbReference type="Pfam" id="PF00483">
    <property type="entry name" value="NTP_transferase"/>
    <property type="match status" value="1"/>
</dbReference>
<dbReference type="InterPro" id="IPR006375">
    <property type="entry name" value="Man1P_GuaTrfase/Man6P_Isoase"/>
</dbReference>
<dbReference type="InterPro" id="IPR049577">
    <property type="entry name" value="GMPP_N"/>
</dbReference>
<evidence type="ECO:0000259" key="11">
    <source>
        <dbReference type="Pfam" id="PF22640"/>
    </source>
</evidence>
<dbReference type="NCBIfam" id="TIGR01479">
    <property type="entry name" value="GMP_PMI"/>
    <property type="match status" value="1"/>
</dbReference>
<evidence type="ECO:0000256" key="2">
    <source>
        <dbReference type="ARBA" id="ARBA00012387"/>
    </source>
</evidence>
<dbReference type="GO" id="GO:0004476">
    <property type="term" value="F:mannose-6-phosphate isomerase activity"/>
    <property type="evidence" value="ECO:0007669"/>
    <property type="project" value="UniProtKB-EC"/>
</dbReference>
<evidence type="ECO:0000259" key="9">
    <source>
        <dbReference type="Pfam" id="PF00483"/>
    </source>
</evidence>
<dbReference type="InterPro" id="IPR001538">
    <property type="entry name" value="Man6P_isomerase-2_C"/>
</dbReference>
<protein>
    <recommendedName>
        <fullName evidence="2">mannose-1-phosphate guanylyltransferase</fullName>
        <ecNumber evidence="2">2.7.7.13</ecNumber>
    </recommendedName>
</protein>
<dbReference type="InterPro" id="IPR005835">
    <property type="entry name" value="NTP_transferase_dom"/>
</dbReference>
<dbReference type="RefSeq" id="WP_268925034.1">
    <property type="nucleotide sequence ID" value="NZ_JAPTGB010000011.1"/>
</dbReference>
<dbReference type="SUPFAM" id="SSF51182">
    <property type="entry name" value="RmlC-like cupins"/>
    <property type="match status" value="1"/>
</dbReference>
<comment type="caution">
    <text evidence="12">The sequence shown here is derived from an EMBL/GenBank/DDBJ whole genome shotgun (WGS) entry which is preliminary data.</text>
</comment>
<evidence type="ECO:0000256" key="4">
    <source>
        <dbReference type="ARBA" id="ARBA00022695"/>
    </source>
</evidence>
<comment type="similarity">
    <text evidence="1 8">Belongs to the mannose-6-phosphate isomerase type 2 family.</text>
</comment>
<dbReference type="InterPro" id="IPR029044">
    <property type="entry name" value="Nucleotide-diphossugar_trans"/>
</dbReference>
<keyword evidence="6" id="KW-0342">GTP-binding</keyword>
<sequence>MYTIILAGGFGTRLFPLSRTNYPKQFIPLFGGKSLFQKTVERALLTSSPDEIYVVTNAAHHFLVKEQLNSINAPCNILEEPCGKNTLPALIYATLTIYRQDEDAVILVLPSDQYLEVNPAYTNAIDAAEKLASEYLITFGVSPTTPHTGYGYIKPGKELSSGYMVDTFVEKPNLETAQQYLTEGYLWNAGIFCFRADMFLKECEMHAPDIISAFKNNSVKTAYSQVPKISIDYGLLEKTNNIAVIPLQTKWSDLGSFDALYSLKEKDKNGNVAPTDYITPDGENNLVISDRLVATIGLSDVSIIDSADVLVICSKDQSQRIGEITEILHDQNDERVENHTTVHRPWGSYTILQKGKTFLIKRLTVLPHKRLSLQYHHHRSEHWVVVSGMAEVTNGDKTFFVQNGESTFVPAGVKHRLANPGAIPLEVIEVQNGEYLSESDIVRCDDDYERNNEENKG</sequence>
<evidence type="ECO:0000256" key="8">
    <source>
        <dbReference type="RuleBase" id="RU004190"/>
    </source>
</evidence>
<keyword evidence="13" id="KW-1185">Reference proteome</keyword>
<dbReference type="Proteomes" id="UP001141422">
    <property type="component" value="Unassembled WGS sequence"/>
</dbReference>
<evidence type="ECO:0000313" key="12">
    <source>
        <dbReference type="EMBL" id="MCZ0860834.1"/>
    </source>
</evidence>
<evidence type="ECO:0000259" key="10">
    <source>
        <dbReference type="Pfam" id="PF01050"/>
    </source>
</evidence>
<evidence type="ECO:0000313" key="13">
    <source>
        <dbReference type="Proteomes" id="UP001141422"/>
    </source>
</evidence>
<evidence type="ECO:0000256" key="6">
    <source>
        <dbReference type="ARBA" id="ARBA00023134"/>
    </source>
</evidence>
<feature type="domain" description="Mannose-6-phosphate isomerase type II C-terminal" evidence="10">
    <location>
        <begin position="332"/>
        <end position="446"/>
    </location>
</feature>
<keyword evidence="5" id="KW-0547">Nucleotide-binding</keyword>
<keyword evidence="12" id="KW-0413">Isomerase</keyword>
<accession>A0ABT4IGH2</accession>
<keyword evidence="3 12" id="KW-0808">Transferase</keyword>
<dbReference type="InterPro" id="IPR014710">
    <property type="entry name" value="RmlC-like_jellyroll"/>
</dbReference>
<dbReference type="Pfam" id="PF01050">
    <property type="entry name" value="MannoseP_isomer"/>
    <property type="match status" value="1"/>
</dbReference>
<feature type="domain" description="Nucleotidyl transferase" evidence="9">
    <location>
        <begin position="3"/>
        <end position="268"/>
    </location>
</feature>
<dbReference type="EC" id="2.7.7.13" evidence="2"/>
<evidence type="ECO:0000256" key="3">
    <source>
        <dbReference type="ARBA" id="ARBA00022679"/>
    </source>
</evidence>
<comment type="catalytic activity">
    <reaction evidence="7">
        <text>alpha-D-mannose 1-phosphate + GTP + H(+) = GDP-alpha-D-mannose + diphosphate</text>
        <dbReference type="Rhea" id="RHEA:15229"/>
        <dbReference type="ChEBI" id="CHEBI:15378"/>
        <dbReference type="ChEBI" id="CHEBI:33019"/>
        <dbReference type="ChEBI" id="CHEBI:37565"/>
        <dbReference type="ChEBI" id="CHEBI:57527"/>
        <dbReference type="ChEBI" id="CHEBI:58409"/>
        <dbReference type="EC" id="2.7.7.13"/>
    </reaction>
</comment>
<dbReference type="InterPro" id="IPR051161">
    <property type="entry name" value="Mannose-6P_isomerase_type2"/>
</dbReference>
<dbReference type="GO" id="GO:0004475">
    <property type="term" value="F:mannose-1-phosphate guanylyltransferase (GTP) activity"/>
    <property type="evidence" value="ECO:0007669"/>
    <property type="project" value="UniProtKB-EC"/>
</dbReference>
<evidence type="ECO:0000256" key="7">
    <source>
        <dbReference type="ARBA" id="ARBA00047343"/>
    </source>
</evidence>
<evidence type="ECO:0000256" key="5">
    <source>
        <dbReference type="ARBA" id="ARBA00022741"/>
    </source>
</evidence>
<dbReference type="Gene3D" id="2.60.120.10">
    <property type="entry name" value="Jelly Rolls"/>
    <property type="match status" value="1"/>
</dbReference>
<feature type="domain" description="MannoseP isomerase/GMP-like beta-helix" evidence="11">
    <location>
        <begin position="281"/>
        <end position="326"/>
    </location>
</feature>
<organism evidence="12 13">
    <name type="scientific">Methanocorpusculum petauri</name>
    <dbReference type="NCBI Taxonomy" id="3002863"/>
    <lineage>
        <taxon>Archaea</taxon>
        <taxon>Methanobacteriati</taxon>
        <taxon>Methanobacteriota</taxon>
        <taxon>Stenosarchaea group</taxon>
        <taxon>Methanomicrobia</taxon>
        <taxon>Methanomicrobiales</taxon>
        <taxon>Methanocorpusculaceae</taxon>
        <taxon>Methanocorpusculum</taxon>
    </lineage>
</organism>
<dbReference type="EMBL" id="JAPTGB010000011">
    <property type="protein sequence ID" value="MCZ0860834.1"/>
    <property type="molecule type" value="Genomic_DNA"/>
</dbReference>
<proteinExistence type="inferred from homology"/>
<dbReference type="CDD" id="cd02213">
    <property type="entry name" value="cupin_PMI_typeII_C"/>
    <property type="match status" value="1"/>
</dbReference>
<dbReference type="CDD" id="cd02509">
    <property type="entry name" value="GDP-M1P_Guanylyltransferase"/>
    <property type="match status" value="1"/>
</dbReference>